<accession>A0A6J4RVS3</accession>
<organism evidence="2">
    <name type="scientific">uncultured Solirubrobacteraceae bacterium</name>
    <dbReference type="NCBI Taxonomy" id="1162706"/>
    <lineage>
        <taxon>Bacteria</taxon>
        <taxon>Bacillati</taxon>
        <taxon>Actinomycetota</taxon>
        <taxon>Thermoleophilia</taxon>
        <taxon>Solirubrobacterales</taxon>
        <taxon>Solirubrobacteraceae</taxon>
        <taxon>environmental samples</taxon>
    </lineage>
</organism>
<protein>
    <submittedName>
        <fullName evidence="2">Uncharacterized protein</fullName>
    </submittedName>
</protein>
<feature type="compositionally biased region" description="Basic residues" evidence="1">
    <location>
        <begin position="100"/>
        <end position="134"/>
    </location>
</feature>
<gene>
    <name evidence="2" type="ORF">AVDCRST_MAG67-735</name>
</gene>
<proteinExistence type="predicted"/>
<evidence type="ECO:0000313" key="2">
    <source>
        <dbReference type="EMBL" id="CAA9478857.1"/>
    </source>
</evidence>
<dbReference type="EMBL" id="CADCVQ010000037">
    <property type="protein sequence ID" value="CAA9478857.1"/>
    <property type="molecule type" value="Genomic_DNA"/>
</dbReference>
<feature type="non-terminal residue" evidence="2">
    <location>
        <position position="207"/>
    </location>
</feature>
<feature type="region of interest" description="Disordered" evidence="1">
    <location>
        <begin position="1"/>
        <end position="148"/>
    </location>
</feature>
<reference evidence="2" key="1">
    <citation type="submission" date="2020-02" db="EMBL/GenBank/DDBJ databases">
        <authorList>
            <person name="Meier V. D."/>
        </authorList>
    </citation>
    <scope>NUCLEOTIDE SEQUENCE</scope>
    <source>
        <strain evidence="2">AVDCRST_MAG67</strain>
    </source>
</reference>
<dbReference type="AlphaFoldDB" id="A0A6J4RVS3"/>
<feature type="compositionally biased region" description="Basic and acidic residues" evidence="1">
    <location>
        <begin position="27"/>
        <end position="54"/>
    </location>
</feature>
<name>A0A6J4RVS3_9ACTN</name>
<feature type="non-terminal residue" evidence="2">
    <location>
        <position position="1"/>
    </location>
</feature>
<feature type="compositionally biased region" description="Basic residues" evidence="1">
    <location>
        <begin position="1"/>
        <end position="10"/>
    </location>
</feature>
<feature type="compositionally biased region" description="Low complexity" evidence="1">
    <location>
        <begin position="55"/>
        <end position="69"/>
    </location>
</feature>
<sequence length="207" mass="22776">EALRPQRRGRSTAAGERAHARPAAHPGSERRDPRAQRPRHGRDARLPDREEHARPPAGGPAAPHAARMLRGGGRRRTDGRPARLSRAIRGVRDVRGGTGARRRAARHARRAPRRRRIRHGRDPGRRRRARRRAGARGADGRAGRRRRRAVAAARRRRRAALRAARPACPGVEPAGGREPLRAATDVDVRLLPAQSAGVLRGRGHVGL</sequence>
<evidence type="ECO:0000256" key="1">
    <source>
        <dbReference type="SAM" id="MobiDB-lite"/>
    </source>
</evidence>